<evidence type="ECO:0000256" key="9">
    <source>
        <dbReference type="ARBA" id="ARBA00022801"/>
    </source>
</evidence>
<dbReference type="InterPro" id="IPR006549">
    <property type="entry name" value="HAD-SF_hydro_IIIA"/>
</dbReference>
<feature type="binding site" evidence="17">
    <location>
        <position position="89"/>
    </location>
    <ligand>
        <name>Zn(2+)</name>
        <dbReference type="ChEBI" id="CHEBI:29105"/>
    </ligand>
</feature>
<dbReference type="NCBIfam" id="TIGR01662">
    <property type="entry name" value="HAD-SF-IIIA"/>
    <property type="match status" value="1"/>
</dbReference>
<evidence type="ECO:0000256" key="4">
    <source>
        <dbReference type="ARBA" id="ARBA00004496"/>
    </source>
</evidence>
<dbReference type="AlphaFoldDB" id="A0A9X0W8S3"/>
<reference evidence="18 19" key="1">
    <citation type="journal article" date="2020" name="Microorganisms">
        <title>Osmotic Adaptation and Compatible Solute Biosynthesis of Phototrophic Bacteria as Revealed from Genome Analyses.</title>
        <authorList>
            <person name="Imhoff J.F."/>
            <person name="Rahn T."/>
            <person name="Kunzel S."/>
            <person name="Keller A."/>
            <person name="Neulinger S.C."/>
        </authorList>
    </citation>
    <scope>NUCLEOTIDE SEQUENCE [LARGE SCALE GENOMIC DNA]</scope>
    <source>
        <strain evidence="18 19">DSM 25653</strain>
    </source>
</reference>
<dbReference type="SUPFAM" id="SSF56784">
    <property type="entry name" value="HAD-like"/>
    <property type="match status" value="1"/>
</dbReference>
<evidence type="ECO:0000256" key="14">
    <source>
        <dbReference type="PIRNR" id="PIRNR004682"/>
    </source>
</evidence>
<evidence type="ECO:0000256" key="16">
    <source>
        <dbReference type="PIRSR" id="PIRSR004682-3"/>
    </source>
</evidence>
<comment type="similarity">
    <text evidence="13 14">Belongs to the gmhB family.</text>
</comment>
<dbReference type="GO" id="GO:0005737">
    <property type="term" value="C:cytoplasm"/>
    <property type="evidence" value="ECO:0007669"/>
    <property type="project" value="UniProtKB-SubCell"/>
</dbReference>
<comment type="caution">
    <text evidence="18">The sequence shown here is derived from an EMBL/GenBank/DDBJ whole genome shotgun (WGS) entry which is preliminary data.</text>
</comment>
<feature type="binding site" evidence="17">
    <location>
        <position position="91"/>
    </location>
    <ligand>
        <name>Zn(2+)</name>
        <dbReference type="ChEBI" id="CHEBI:29105"/>
    </ligand>
</feature>
<comment type="subunit">
    <text evidence="6">Monomer.</text>
</comment>
<feature type="binding site" evidence="17">
    <location>
        <position position="126"/>
    </location>
    <ligand>
        <name>Mg(2+)</name>
        <dbReference type="ChEBI" id="CHEBI:18420"/>
    </ligand>
</feature>
<keyword evidence="7 14" id="KW-0963">Cytoplasm</keyword>
<feature type="binding site" evidence="17">
    <location>
        <position position="9"/>
    </location>
    <ligand>
        <name>Mg(2+)</name>
        <dbReference type="ChEBI" id="CHEBI:18420"/>
    </ligand>
</feature>
<evidence type="ECO:0000256" key="7">
    <source>
        <dbReference type="ARBA" id="ARBA00022490"/>
    </source>
</evidence>
<evidence type="ECO:0000256" key="11">
    <source>
        <dbReference type="ARBA" id="ARBA00022842"/>
    </source>
</evidence>
<dbReference type="NCBIfam" id="NF006506">
    <property type="entry name" value="PRK08942.1"/>
    <property type="match status" value="1"/>
</dbReference>
<evidence type="ECO:0000256" key="3">
    <source>
        <dbReference type="ARBA" id="ARBA00001947"/>
    </source>
</evidence>
<feature type="binding site" evidence="17">
    <location>
        <position position="97"/>
    </location>
    <ligand>
        <name>Zn(2+)</name>
        <dbReference type="ChEBI" id="CHEBI:29105"/>
    </ligand>
</feature>
<keyword evidence="9 14" id="KW-0378">Hydrolase</keyword>
<dbReference type="InterPro" id="IPR004446">
    <property type="entry name" value="Heptose_bisP_phosphatase"/>
</dbReference>
<proteinExistence type="inferred from homology"/>
<feature type="site" description="Stabilizes the phosphoryl group" evidence="16">
    <location>
        <position position="50"/>
    </location>
</feature>
<evidence type="ECO:0000256" key="10">
    <source>
        <dbReference type="ARBA" id="ARBA00022833"/>
    </source>
</evidence>
<feature type="active site" description="Proton donor" evidence="15">
    <location>
        <position position="9"/>
    </location>
</feature>
<comment type="cofactor">
    <cofactor evidence="3 17">
        <name>Zn(2+)</name>
        <dbReference type="ChEBI" id="CHEBI:29105"/>
    </cofactor>
</comment>
<evidence type="ECO:0000256" key="13">
    <source>
        <dbReference type="ARBA" id="ARBA00061616"/>
    </source>
</evidence>
<dbReference type="GO" id="GO:0034200">
    <property type="term" value="F:D-glycero-beta-D-manno-heptose 1,7-bisphosphate 7-phosphatase activity"/>
    <property type="evidence" value="ECO:0007669"/>
    <property type="project" value="UniProtKB-EC"/>
</dbReference>
<dbReference type="CDD" id="cd07503">
    <property type="entry name" value="HAD_HisB-N"/>
    <property type="match status" value="1"/>
</dbReference>
<dbReference type="Proteomes" id="UP001138768">
    <property type="component" value="Unassembled WGS sequence"/>
</dbReference>
<dbReference type="GO" id="GO:0005975">
    <property type="term" value="P:carbohydrate metabolic process"/>
    <property type="evidence" value="ECO:0007669"/>
    <property type="project" value="InterPro"/>
</dbReference>
<sequence>MKLVILDRDGVINYDSEDYIKSADEWYPIPGSLEAIARLNNAGISVAVATNQSAVARGLCDLDDINAIHQALRTRLSAVGGRVEVIAFCHHGPSNGCDCRKPLPGLLREIRRRTGFPLSGTPMVGDSRRDLEAALGVGAQPILVRTGNGEKTERLLPPPLAEVPVFDDLAAAVDALLEGALLERA</sequence>
<feature type="binding site" evidence="17">
    <location>
        <position position="99"/>
    </location>
    <ligand>
        <name>Zn(2+)</name>
        <dbReference type="ChEBI" id="CHEBI:29105"/>
    </ligand>
</feature>
<dbReference type="FunFam" id="3.40.50.1000:FF:000168">
    <property type="entry name" value="D,D-heptose 1,7-bisphosphate phosphatase"/>
    <property type="match status" value="1"/>
</dbReference>
<dbReference type="EMBL" id="NRRY01000014">
    <property type="protein sequence ID" value="MBK1618845.1"/>
    <property type="molecule type" value="Genomic_DNA"/>
</dbReference>
<feature type="active site" description="Nucleophile" evidence="15">
    <location>
        <position position="7"/>
    </location>
</feature>
<protein>
    <recommendedName>
        <fullName evidence="14">D,D-heptose 1,7-bisphosphate phosphatase</fullName>
        <ecNumber evidence="14">3.1.3.-</ecNumber>
    </recommendedName>
</protein>
<organism evidence="18 19">
    <name type="scientific">Lamprobacter modestohalophilus</name>
    <dbReference type="NCBI Taxonomy" id="1064514"/>
    <lineage>
        <taxon>Bacteria</taxon>
        <taxon>Pseudomonadati</taxon>
        <taxon>Pseudomonadota</taxon>
        <taxon>Gammaproteobacteria</taxon>
        <taxon>Chromatiales</taxon>
        <taxon>Chromatiaceae</taxon>
        <taxon>Lamprobacter</taxon>
    </lineage>
</organism>
<evidence type="ECO:0000256" key="15">
    <source>
        <dbReference type="PIRSR" id="PIRSR004682-1"/>
    </source>
</evidence>
<evidence type="ECO:0000256" key="2">
    <source>
        <dbReference type="ARBA" id="ARBA00001946"/>
    </source>
</evidence>
<evidence type="ECO:0000313" key="18">
    <source>
        <dbReference type="EMBL" id="MBK1618845.1"/>
    </source>
</evidence>
<accession>A0A9X0W8S3</accession>
<dbReference type="NCBIfam" id="TIGR01656">
    <property type="entry name" value="Histidinol-ppas"/>
    <property type="match status" value="1"/>
</dbReference>
<dbReference type="GO" id="GO:0046872">
    <property type="term" value="F:metal ion binding"/>
    <property type="evidence" value="ECO:0007669"/>
    <property type="project" value="UniProtKB-KW"/>
</dbReference>
<evidence type="ECO:0000256" key="1">
    <source>
        <dbReference type="ARBA" id="ARBA00001226"/>
    </source>
</evidence>
<comment type="subcellular location">
    <subcellularLocation>
        <location evidence="4 14">Cytoplasm</location>
    </subcellularLocation>
</comment>
<keyword evidence="10 17" id="KW-0862">Zinc</keyword>
<keyword evidence="11 17" id="KW-0460">Magnesium</keyword>
<evidence type="ECO:0000313" key="19">
    <source>
        <dbReference type="Proteomes" id="UP001138768"/>
    </source>
</evidence>
<dbReference type="Gene3D" id="3.40.50.1000">
    <property type="entry name" value="HAD superfamily/HAD-like"/>
    <property type="match status" value="1"/>
</dbReference>
<gene>
    <name evidence="18" type="ORF">CKO42_10445</name>
</gene>
<evidence type="ECO:0000256" key="8">
    <source>
        <dbReference type="ARBA" id="ARBA00022723"/>
    </source>
</evidence>
<feature type="site" description="Contributes to substrate recognition" evidence="16">
    <location>
        <position position="100"/>
    </location>
</feature>
<dbReference type="EC" id="3.1.3.-" evidence="14"/>
<comment type="catalytic activity">
    <reaction evidence="1">
        <text>D-glycero-beta-D-manno-heptose 1,7-bisphosphate + H2O = D-glycero-beta-D-manno-heptose 1-phosphate + phosphate</text>
        <dbReference type="Rhea" id="RHEA:28518"/>
        <dbReference type="ChEBI" id="CHEBI:15377"/>
        <dbReference type="ChEBI" id="CHEBI:43474"/>
        <dbReference type="ChEBI" id="CHEBI:60208"/>
        <dbReference type="ChEBI" id="CHEBI:61593"/>
        <dbReference type="EC" id="3.1.3.82"/>
    </reaction>
</comment>
<evidence type="ECO:0000256" key="6">
    <source>
        <dbReference type="ARBA" id="ARBA00011245"/>
    </source>
</evidence>
<feature type="site" description="Stabilizes the phosphoryl group" evidence="16">
    <location>
        <position position="101"/>
    </location>
</feature>
<evidence type="ECO:0000256" key="5">
    <source>
        <dbReference type="ARBA" id="ARBA00004708"/>
    </source>
</evidence>
<keyword evidence="8 17" id="KW-0479">Metal-binding</keyword>
<feature type="binding site" evidence="17">
    <location>
        <position position="7"/>
    </location>
    <ligand>
        <name>Mg(2+)</name>
        <dbReference type="ChEBI" id="CHEBI:18420"/>
    </ligand>
</feature>
<dbReference type="PIRSF" id="PIRSF004682">
    <property type="entry name" value="GmhB"/>
    <property type="match status" value="1"/>
</dbReference>
<dbReference type="Pfam" id="PF13242">
    <property type="entry name" value="Hydrolase_like"/>
    <property type="match status" value="1"/>
</dbReference>
<dbReference type="InterPro" id="IPR006543">
    <property type="entry name" value="Histidinol-phos"/>
</dbReference>
<comment type="pathway">
    <text evidence="5">Nucleotide-sugar biosynthesis; ADP-L-glycero-beta-D-manno-heptose biosynthesis; ADP-L-glycero-beta-D-manno-heptose from D-glycero-beta-D-manno-heptose 7-phosphate: step 2/4.</text>
</comment>
<name>A0A9X0W8S3_9GAMM</name>
<comment type="cofactor">
    <cofactor evidence="2 17">
        <name>Mg(2+)</name>
        <dbReference type="ChEBI" id="CHEBI:18420"/>
    </cofactor>
</comment>
<dbReference type="InterPro" id="IPR036412">
    <property type="entry name" value="HAD-like_sf"/>
</dbReference>
<keyword evidence="12 14" id="KW-0119">Carbohydrate metabolism</keyword>
<evidence type="ECO:0000256" key="17">
    <source>
        <dbReference type="PIRSR" id="PIRSR004682-4"/>
    </source>
</evidence>
<evidence type="ECO:0000256" key="12">
    <source>
        <dbReference type="ARBA" id="ARBA00023277"/>
    </source>
</evidence>
<dbReference type="RefSeq" id="WP_200243308.1">
    <property type="nucleotide sequence ID" value="NZ_NRRY01000014.1"/>
</dbReference>
<dbReference type="InterPro" id="IPR023214">
    <property type="entry name" value="HAD_sf"/>
</dbReference>
<keyword evidence="19" id="KW-1185">Reference proteome</keyword>
<dbReference type="PANTHER" id="PTHR42891:SF1">
    <property type="entry name" value="D-GLYCERO-BETA-D-MANNO-HEPTOSE-1,7-BISPHOSPHATE 7-PHOSPHATASE"/>
    <property type="match status" value="1"/>
</dbReference>
<dbReference type="PANTHER" id="PTHR42891">
    <property type="entry name" value="D-GLYCERO-BETA-D-MANNO-HEPTOSE-1,7-BISPHOSPHATE 7-PHOSPHATASE"/>
    <property type="match status" value="1"/>
</dbReference>